<evidence type="ECO:0000259" key="3">
    <source>
        <dbReference type="Pfam" id="PF00823"/>
    </source>
</evidence>
<accession>A0A7I7LCT4</accession>
<dbReference type="InterPro" id="IPR000030">
    <property type="entry name" value="PPE_dom"/>
</dbReference>
<evidence type="ECO:0000313" key="6">
    <source>
        <dbReference type="Proteomes" id="UP000467164"/>
    </source>
</evidence>
<evidence type="ECO:0000259" key="4">
    <source>
        <dbReference type="Pfam" id="PF12484"/>
    </source>
</evidence>
<feature type="region of interest" description="Disordered" evidence="2">
    <location>
        <begin position="272"/>
        <end position="298"/>
    </location>
</feature>
<evidence type="ECO:0000256" key="1">
    <source>
        <dbReference type="ARBA" id="ARBA00010652"/>
    </source>
</evidence>
<dbReference type="PANTHER" id="PTHR46766">
    <property type="entry name" value="GLUTAMINE-RICH PROTEIN 2"/>
    <property type="match status" value="1"/>
</dbReference>
<dbReference type="GO" id="GO:0052572">
    <property type="term" value="P:response to host immune response"/>
    <property type="evidence" value="ECO:0007669"/>
    <property type="project" value="TreeGrafter"/>
</dbReference>
<feature type="region of interest" description="Disordered" evidence="2">
    <location>
        <begin position="367"/>
        <end position="393"/>
    </location>
</feature>
<dbReference type="Pfam" id="PF00823">
    <property type="entry name" value="PPE"/>
    <property type="match status" value="1"/>
</dbReference>
<dbReference type="Gene3D" id="1.20.1260.20">
    <property type="entry name" value="PPE superfamily"/>
    <property type="match status" value="1"/>
</dbReference>
<dbReference type="PANTHER" id="PTHR46766:SF1">
    <property type="entry name" value="GLUTAMINE-RICH PROTEIN 2"/>
    <property type="match status" value="1"/>
</dbReference>
<dbReference type="Proteomes" id="UP000467164">
    <property type="component" value="Chromosome"/>
</dbReference>
<name>A0A7I7LCT4_9MYCO</name>
<feature type="compositionally biased region" description="Low complexity" evidence="2">
    <location>
        <begin position="367"/>
        <end position="381"/>
    </location>
</feature>
<dbReference type="AlphaFoldDB" id="A0A7I7LCT4"/>
<proteinExistence type="inferred from homology"/>
<sequence length="448" mass="43980">MTMGMDFGALPPEINSARMYVGPGSAPLVQAARAWGRLANELNATAASYSSVIAGLAAADWQGPSALSMAAAAAPYVAWMRSTAAQAEQAAAQALSAANAYESAHAAIVPPGQIAANRSTMLSLVRSNIFGQNTPAIATSEADYSEMWAQDIVAMDGYAGTSAAATDLAPFTSPPATTTGTQALSAATVPAAAAAATPAETSILPLLQSFLPAPFNAIPNPFEDLDLLVLAAVVVSLGALGVSAIQLGEVYRHDVVDEDENAPVCGGEYDELPAAGLSNPDRDTITTPGGQRLASPPSPPIAALSGYSANIGGLSVPPAWNLPPTVRQVAAMFPGATPMYLTGGSDGQYTGIAAAGIAGASLAGFAARGSGSAPTPTTGAPSAGGGGAAAAARPAANTPSVPAAAAAANIPGLPSGLPPGMVANLAATLAAIPGATIIVVPPDPNAAQ</sequence>
<dbReference type="SUPFAM" id="SSF140459">
    <property type="entry name" value="PE/PPE dimer-like"/>
    <property type="match status" value="1"/>
</dbReference>
<evidence type="ECO:0000256" key="2">
    <source>
        <dbReference type="SAM" id="MobiDB-lite"/>
    </source>
</evidence>
<dbReference type="Pfam" id="PF12484">
    <property type="entry name" value="PPE-SVP"/>
    <property type="match status" value="1"/>
</dbReference>
<dbReference type="FunFam" id="1.20.1260.20:FF:000001">
    <property type="entry name" value="PPE family protein PPE41"/>
    <property type="match status" value="1"/>
</dbReference>
<feature type="domain" description="PPE family C-terminal" evidence="4">
    <location>
        <begin position="303"/>
        <end position="375"/>
    </location>
</feature>
<evidence type="ECO:0000313" key="5">
    <source>
        <dbReference type="EMBL" id="BBX57063.1"/>
    </source>
</evidence>
<comment type="similarity">
    <text evidence="1">Belongs to the mycobacterial PPE family.</text>
</comment>
<keyword evidence="6" id="KW-1185">Reference proteome</keyword>
<dbReference type="KEGG" id="msho:MSHO_24080"/>
<feature type="domain" description="PPE" evidence="3">
    <location>
        <begin position="6"/>
        <end position="168"/>
    </location>
</feature>
<reference evidence="5 6" key="1">
    <citation type="journal article" date="2019" name="Emerg. Microbes Infect.">
        <title>Comprehensive subspecies identification of 175 nontuberculous mycobacteria species based on 7547 genomic profiles.</title>
        <authorList>
            <person name="Matsumoto Y."/>
            <person name="Kinjo T."/>
            <person name="Motooka D."/>
            <person name="Nabeya D."/>
            <person name="Jung N."/>
            <person name="Uechi K."/>
            <person name="Horii T."/>
            <person name="Iida T."/>
            <person name="Fujita J."/>
            <person name="Nakamura S."/>
        </authorList>
    </citation>
    <scope>NUCLEOTIDE SEQUENCE [LARGE SCALE GENOMIC DNA]</scope>
    <source>
        <strain evidence="5 6">JCM 12657</strain>
    </source>
</reference>
<dbReference type="EMBL" id="AP022572">
    <property type="protein sequence ID" value="BBX57063.1"/>
    <property type="molecule type" value="Genomic_DNA"/>
</dbReference>
<protein>
    <submittedName>
        <fullName evidence="5">PPE family protein</fullName>
    </submittedName>
</protein>
<dbReference type="InterPro" id="IPR022171">
    <property type="entry name" value="PPE_C"/>
</dbReference>
<dbReference type="InterPro" id="IPR038332">
    <property type="entry name" value="PPE_sf"/>
</dbReference>
<organism evidence="5 6">
    <name type="scientific">Mycobacterium shottsii</name>
    <dbReference type="NCBI Taxonomy" id="133549"/>
    <lineage>
        <taxon>Bacteria</taxon>
        <taxon>Bacillati</taxon>
        <taxon>Actinomycetota</taxon>
        <taxon>Actinomycetes</taxon>
        <taxon>Mycobacteriales</taxon>
        <taxon>Mycobacteriaceae</taxon>
        <taxon>Mycobacterium</taxon>
        <taxon>Mycobacterium ulcerans group</taxon>
    </lineage>
</organism>
<gene>
    <name evidence="5" type="primary">PPE9</name>
    <name evidence="5" type="ORF">MSHO_24080</name>
</gene>